<organism evidence="5 6">
    <name type="scientific">Ranitomeya imitator</name>
    <name type="common">mimic poison frog</name>
    <dbReference type="NCBI Taxonomy" id="111125"/>
    <lineage>
        <taxon>Eukaryota</taxon>
        <taxon>Metazoa</taxon>
        <taxon>Chordata</taxon>
        <taxon>Craniata</taxon>
        <taxon>Vertebrata</taxon>
        <taxon>Euteleostomi</taxon>
        <taxon>Amphibia</taxon>
        <taxon>Batrachia</taxon>
        <taxon>Anura</taxon>
        <taxon>Neobatrachia</taxon>
        <taxon>Hyloidea</taxon>
        <taxon>Dendrobatidae</taxon>
        <taxon>Dendrobatinae</taxon>
        <taxon>Ranitomeya</taxon>
    </lineage>
</organism>
<dbReference type="InterPro" id="IPR027417">
    <property type="entry name" value="P-loop_NTPase"/>
</dbReference>
<dbReference type="PANTHER" id="PTHR33050:SF7">
    <property type="entry name" value="RIBONUCLEASE H"/>
    <property type="match status" value="1"/>
</dbReference>
<dbReference type="CDD" id="cd03714">
    <property type="entry name" value="RT_DIRS1"/>
    <property type="match status" value="1"/>
</dbReference>
<comment type="caution">
    <text evidence="5">The sequence shown here is derived from an EMBL/GenBank/DDBJ whole genome shotgun (WGS) entry which is preliminary data.</text>
</comment>
<feature type="compositionally biased region" description="Low complexity" evidence="3">
    <location>
        <begin position="700"/>
        <end position="715"/>
    </location>
</feature>
<dbReference type="Gene3D" id="3.40.50.300">
    <property type="entry name" value="P-loop containing nucleotide triphosphate hydrolases"/>
    <property type="match status" value="1"/>
</dbReference>
<dbReference type="EC" id="3.1.26.4" evidence="2"/>
<dbReference type="SMART" id="SM00487">
    <property type="entry name" value="DEXDc"/>
    <property type="match status" value="1"/>
</dbReference>
<feature type="compositionally biased region" description="Low complexity" evidence="3">
    <location>
        <begin position="722"/>
        <end position="757"/>
    </location>
</feature>
<dbReference type="SUPFAM" id="SSF52540">
    <property type="entry name" value="P-loop containing nucleoside triphosphate hydrolases"/>
    <property type="match status" value="1"/>
</dbReference>
<dbReference type="EMBL" id="CAUEEQ010032814">
    <property type="protein sequence ID" value="CAJ0951108.1"/>
    <property type="molecule type" value="Genomic_DNA"/>
</dbReference>
<gene>
    <name evidence="5" type="ORF">RIMI_LOCUS13317592</name>
</gene>
<dbReference type="Gene3D" id="3.10.10.10">
    <property type="entry name" value="HIV Type 1 Reverse Transcriptase, subunit A, domain 1"/>
    <property type="match status" value="1"/>
</dbReference>
<evidence type="ECO:0000313" key="5">
    <source>
        <dbReference type="EMBL" id="CAJ0951108.1"/>
    </source>
</evidence>
<evidence type="ECO:0000256" key="2">
    <source>
        <dbReference type="ARBA" id="ARBA00012180"/>
    </source>
</evidence>
<sequence length="1235" mass="134914">MLGTGGQMLAGRQAGLLECLAQAGQMLAGRQAGLLECWADAGRQAGLLECLAQAGQMQAGWASGMLGTGWADAGRQAGLLECLAQAGQMQAGWASGMLGTGWADAGRQAGLECLAGCRQAGLLECLLGRCWQAGWASGMLGTGWADAGRQAGLGFWNAWHRLGRCWQAGWASGMLGTGWADAGRQAGLLECLAQAGQMLAGRQAGLLECLAQAGQMLAGRLGFWNAWHRLGRCWQAGWASGMLGTGCWAECWQACRQAGLLECLAQAGQMLADGQAGRLGFWNAWHRLGRCWQADWASGMLGTGWADAGWQAGLLECLAQAGQMLAGRLGFWNAWHRLGRCWLAGRLASGFFLLEMFQFGYSLYDQGVGGMGDVRAVVRMDESREQQITRLLNSVQTQNKDVKQEPCSEESWWATENERNSAAPNIKLPVDIVKDAWDDDDDDEKFSESCYGENRINAALDRRLKEELQDKRTDYRYLEMQRFREKLPSNNMKQEIIKMISGNQVTVISGETGCGKTTQVTQFILDDYINKGKGSACHIVCTQPRRISAISVAERVAAERAEPCGMGHSTGYQIRLECQLPRTQGSILYCTTGIVLQWLQSDQLISSGNRVQILTERAVWYTPHFPLSDPLAGLCPLSPLRVFQGDFLVASPRLFPSSTRSSERAERKTVVTGGDLPPSRKGLTPSSAPSGDGAGRRISSSRTLSTSRGLLTRSSSMERDASSGSSPDPTASSRIPRSTRSPSSEADIGSDVASQSESDSDADQTSGTQDMVDSFISAIIQTLELKEEDETSQDDFVPFKRVKRSSRVFPNHKEFENTTSRHWEHPGKRFPGRKRLDILYPFDSDLVSKWSESPKVDPPVSRLSLQTVLSILDAASLKDATDRQIEALTKSAFEAAGASLCPNFASSWVAKAVSAWAKILCRGIVASAPSEELADLADQIAHAGKYLLNASLDAAACSARANSNIIAIRRVLGCRLFGTKLDQIISDTTGVPKKDGSLRPILELKWLNRHLRVRHFKMKSLRSVIASMEPGEYLCSVNIQDAYLHIPVCVQHQRFLRFAIQEQHYQFTALPFGLASAPRVFMKVMAVVMSILRSKGILIIPYLGDLLVKGPSRWDCSQSLQITLDTLTHLGWIINKEKSTLTPTQRLKFLGMEFDTIQAQVFLPKEFFFSLAGHQSPEVPCPPASPARYESTGVNGRFHGSLMLTSTLALSSWPSCLSGTGAHSPYTTQFAYLSM</sequence>
<keyword evidence="6" id="KW-1185">Reference proteome</keyword>
<dbReference type="InterPro" id="IPR000477">
    <property type="entry name" value="RT_dom"/>
</dbReference>
<reference evidence="5" key="1">
    <citation type="submission" date="2023-07" db="EMBL/GenBank/DDBJ databases">
        <authorList>
            <person name="Stuckert A."/>
        </authorList>
    </citation>
    <scope>NUCLEOTIDE SEQUENCE</scope>
</reference>
<dbReference type="InterPro" id="IPR052055">
    <property type="entry name" value="Hepadnavirus_pol/RT"/>
</dbReference>
<dbReference type="InterPro" id="IPR043128">
    <property type="entry name" value="Rev_trsase/Diguanyl_cyclase"/>
</dbReference>
<feature type="region of interest" description="Disordered" evidence="3">
    <location>
        <begin position="658"/>
        <end position="768"/>
    </location>
</feature>
<dbReference type="SUPFAM" id="SSF56672">
    <property type="entry name" value="DNA/RNA polymerases"/>
    <property type="match status" value="1"/>
</dbReference>
<dbReference type="Gene3D" id="1.10.287.3160">
    <property type="match status" value="1"/>
</dbReference>
<accession>A0ABN9LYI7</accession>
<dbReference type="Proteomes" id="UP001176940">
    <property type="component" value="Unassembled WGS sequence"/>
</dbReference>
<evidence type="ECO:0000259" key="4">
    <source>
        <dbReference type="PROSITE" id="PS50878"/>
    </source>
</evidence>
<dbReference type="InterPro" id="IPR043502">
    <property type="entry name" value="DNA/RNA_pol_sf"/>
</dbReference>
<dbReference type="PROSITE" id="PS50878">
    <property type="entry name" value="RT_POL"/>
    <property type="match status" value="1"/>
</dbReference>
<evidence type="ECO:0000256" key="3">
    <source>
        <dbReference type="SAM" id="MobiDB-lite"/>
    </source>
</evidence>
<feature type="domain" description="Reverse transcriptase" evidence="4">
    <location>
        <begin position="972"/>
        <end position="1154"/>
    </location>
</feature>
<dbReference type="Gene3D" id="3.30.70.270">
    <property type="match status" value="1"/>
</dbReference>
<proteinExistence type="inferred from homology"/>
<dbReference type="InterPro" id="IPR014001">
    <property type="entry name" value="Helicase_ATP-bd"/>
</dbReference>
<evidence type="ECO:0000313" key="6">
    <source>
        <dbReference type="Proteomes" id="UP001176940"/>
    </source>
</evidence>
<name>A0ABN9LYI7_9NEOB</name>
<evidence type="ECO:0000256" key="1">
    <source>
        <dbReference type="ARBA" id="ARBA00010879"/>
    </source>
</evidence>
<comment type="similarity">
    <text evidence="1">Belongs to the beta type-B retroviral polymerase family. HERV class-II K(HML-2) pol subfamily.</text>
</comment>
<dbReference type="PANTHER" id="PTHR33050">
    <property type="entry name" value="REVERSE TRANSCRIPTASE DOMAIN-CONTAINING PROTEIN"/>
    <property type="match status" value="1"/>
</dbReference>
<protein>
    <recommendedName>
        <fullName evidence="2">ribonuclease H</fullName>
        <ecNumber evidence="2">3.1.26.4</ecNumber>
    </recommendedName>
</protein>
<dbReference type="Pfam" id="PF00078">
    <property type="entry name" value="RVT_1"/>
    <property type="match status" value="1"/>
</dbReference>